<organism evidence="7 8">
    <name type="scientific">Staurois parvus</name>
    <dbReference type="NCBI Taxonomy" id="386267"/>
    <lineage>
        <taxon>Eukaryota</taxon>
        <taxon>Metazoa</taxon>
        <taxon>Chordata</taxon>
        <taxon>Craniata</taxon>
        <taxon>Vertebrata</taxon>
        <taxon>Euteleostomi</taxon>
        <taxon>Amphibia</taxon>
        <taxon>Batrachia</taxon>
        <taxon>Anura</taxon>
        <taxon>Neobatrachia</taxon>
        <taxon>Ranoidea</taxon>
        <taxon>Ranidae</taxon>
        <taxon>Staurois</taxon>
    </lineage>
</organism>
<feature type="domain" description="RanBP2-type" evidence="6">
    <location>
        <begin position="7"/>
        <end position="36"/>
    </location>
</feature>
<dbReference type="PROSITE" id="PS50199">
    <property type="entry name" value="ZF_RANBP2_2"/>
    <property type="match status" value="2"/>
</dbReference>
<keyword evidence="8" id="KW-1185">Reference proteome</keyword>
<dbReference type="SUPFAM" id="SSF90209">
    <property type="entry name" value="Ran binding protein zinc finger-like"/>
    <property type="match status" value="2"/>
</dbReference>
<dbReference type="InterPro" id="IPR001876">
    <property type="entry name" value="Znf_RanBP2"/>
</dbReference>
<feature type="non-terminal residue" evidence="7">
    <location>
        <position position="1"/>
    </location>
</feature>
<feature type="region of interest" description="Disordered" evidence="5">
    <location>
        <begin position="103"/>
        <end position="122"/>
    </location>
</feature>
<sequence>SADPQSPDSSWPCGKCTFRNLSGASRCRVCGAVRTTEGLNGSSGNEGLPSPSSTGVIPIPAPRKAEWACPACTLLNETRSTHCVACHTPQVYLAQHHKRGGRMLRRRESVRAETRRQTDEGEAKELWENIVSFCRENRVNFVDDSFPPGPRSVGFPESDSVQQRV</sequence>
<feature type="compositionally biased region" description="Basic and acidic residues" evidence="5">
    <location>
        <begin position="106"/>
        <end position="122"/>
    </location>
</feature>
<protein>
    <recommendedName>
        <fullName evidence="6">RanBP2-type domain-containing protein</fullName>
    </recommendedName>
</protein>
<keyword evidence="2 4" id="KW-0863">Zinc-finger</keyword>
<comment type="caution">
    <text evidence="7">The sequence shown here is derived from an EMBL/GenBank/DDBJ whole genome shotgun (WGS) entry which is preliminary data.</text>
</comment>
<dbReference type="Proteomes" id="UP001162483">
    <property type="component" value="Unassembled WGS sequence"/>
</dbReference>
<feature type="region of interest" description="Disordered" evidence="5">
    <location>
        <begin position="146"/>
        <end position="165"/>
    </location>
</feature>
<feature type="domain" description="RanBP2-type" evidence="6">
    <location>
        <begin position="63"/>
        <end position="92"/>
    </location>
</feature>
<proteinExistence type="predicted"/>
<evidence type="ECO:0000256" key="5">
    <source>
        <dbReference type="SAM" id="MobiDB-lite"/>
    </source>
</evidence>
<gene>
    <name evidence="7" type="ORF">SPARVUS_LOCUS11307033</name>
</gene>
<feature type="non-terminal residue" evidence="7">
    <location>
        <position position="165"/>
    </location>
</feature>
<evidence type="ECO:0000256" key="4">
    <source>
        <dbReference type="PROSITE-ProRule" id="PRU00322"/>
    </source>
</evidence>
<accession>A0ABN9F5Q7</accession>
<keyword evidence="1" id="KW-0479">Metal-binding</keyword>
<dbReference type="PROSITE" id="PS01358">
    <property type="entry name" value="ZF_RANBP2_1"/>
    <property type="match status" value="2"/>
</dbReference>
<evidence type="ECO:0000259" key="6">
    <source>
        <dbReference type="PROSITE" id="PS50199"/>
    </source>
</evidence>
<keyword evidence="3" id="KW-0862">Zinc</keyword>
<evidence type="ECO:0000256" key="2">
    <source>
        <dbReference type="ARBA" id="ARBA00022771"/>
    </source>
</evidence>
<dbReference type="EMBL" id="CATNWA010016371">
    <property type="protein sequence ID" value="CAI9592082.1"/>
    <property type="molecule type" value="Genomic_DNA"/>
</dbReference>
<evidence type="ECO:0000313" key="7">
    <source>
        <dbReference type="EMBL" id="CAI9592082.1"/>
    </source>
</evidence>
<name>A0ABN9F5Q7_9NEOB</name>
<dbReference type="InterPro" id="IPR036443">
    <property type="entry name" value="Znf_RanBP2_sf"/>
</dbReference>
<evidence type="ECO:0000256" key="3">
    <source>
        <dbReference type="ARBA" id="ARBA00022833"/>
    </source>
</evidence>
<reference evidence="7" key="1">
    <citation type="submission" date="2023-05" db="EMBL/GenBank/DDBJ databases">
        <authorList>
            <person name="Stuckert A."/>
        </authorList>
    </citation>
    <scope>NUCLEOTIDE SEQUENCE</scope>
</reference>
<evidence type="ECO:0000313" key="8">
    <source>
        <dbReference type="Proteomes" id="UP001162483"/>
    </source>
</evidence>
<dbReference type="SMART" id="SM00547">
    <property type="entry name" value="ZnF_RBZ"/>
    <property type="match status" value="2"/>
</dbReference>
<evidence type="ECO:0000256" key="1">
    <source>
        <dbReference type="ARBA" id="ARBA00022723"/>
    </source>
</evidence>
<dbReference type="Gene3D" id="4.10.1060.10">
    <property type="entry name" value="Zinc finger, RanBP2-type"/>
    <property type="match status" value="2"/>
</dbReference>
<dbReference type="Pfam" id="PF00641">
    <property type="entry name" value="Zn_ribbon_RanBP"/>
    <property type="match status" value="2"/>
</dbReference>